<accession>A0AAV5QW76</accession>
<name>A0AAV5QW76_9ASCO</name>
<dbReference type="AlphaFoldDB" id="A0AAV5QW76"/>
<keyword evidence="2" id="KW-1185">Reference proteome</keyword>
<dbReference type="EMBL" id="BTFZ01000020">
    <property type="protein sequence ID" value="GMM38692.1"/>
    <property type="molecule type" value="Genomic_DNA"/>
</dbReference>
<gene>
    <name evidence="1" type="ORF">DASC09_060310</name>
</gene>
<comment type="caution">
    <text evidence="1">The sequence shown here is derived from an EMBL/GenBank/DDBJ whole genome shotgun (WGS) entry which is preliminary data.</text>
</comment>
<protein>
    <submittedName>
        <fullName evidence="1">Uncharacterized protein</fullName>
    </submittedName>
</protein>
<dbReference type="RefSeq" id="XP_064855687.1">
    <property type="nucleotide sequence ID" value="XM_064999615.1"/>
</dbReference>
<evidence type="ECO:0000313" key="1">
    <source>
        <dbReference type="EMBL" id="GMM38692.1"/>
    </source>
</evidence>
<organism evidence="1 2">
    <name type="scientific">Saccharomycopsis crataegensis</name>
    <dbReference type="NCBI Taxonomy" id="43959"/>
    <lineage>
        <taxon>Eukaryota</taxon>
        <taxon>Fungi</taxon>
        <taxon>Dikarya</taxon>
        <taxon>Ascomycota</taxon>
        <taxon>Saccharomycotina</taxon>
        <taxon>Saccharomycetes</taxon>
        <taxon>Saccharomycopsidaceae</taxon>
        <taxon>Saccharomycopsis</taxon>
    </lineage>
</organism>
<dbReference type="GeneID" id="90076680"/>
<sequence>MSSYSQVNSDDLEKRLTNITSLTKQLSKISSNDDAGDFATLENLTDEDTTMMDEFSATKYWKNYHDYFSKLSTIKKEINEFKNMKNEYTGGEDFEAEKYHHFNDGLDKAIKNTNKSYKDFNGIDYDYFK</sequence>
<dbReference type="Proteomes" id="UP001360560">
    <property type="component" value="Unassembled WGS sequence"/>
</dbReference>
<evidence type="ECO:0000313" key="2">
    <source>
        <dbReference type="Proteomes" id="UP001360560"/>
    </source>
</evidence>
<proteinExistence type="predicted"/>
<reference evidence="1 2" key="1">
    <citation type="journal article" date="2023" name="Elife">
        <title>Identification of key yeast species and microbe-microbe interactions impacting larval growth of Drosophila in the wild.</title>
        <authorList>
            <person name="Mure A."/>
            <person name="Sugiura Y."/>
            <person name="Maeda R."/>
            <person name="Honda K."/>
            <person name="Sakurai N."/>
            <person name="Takahashi Y."/>
            <person name="Watada M."/>
            <person name="Katoh T."/>
            <person name="Gotoh A."/>
            <person name="Gotoh Y."/>
            <person name="Taniguchi I."/>
            <person name="Nakamura K."/>
            <person name="Hayashi T."/>
            <person name="Katayama T."/>
            <person name="Uemura T."/>
            <person name="Hattori Y."/>
        </authorList>
    </citation>
    <scope>NUCLEOTIDE SEQUENCE [LARGE SCALE GENOMIC DNA]</scope>
    <source>
        <strain evidence="1 2">SC-9</strain>
    </source>
</reference>